<dbReference type="InterPro" id="IPR020568">
    <property type="entry name" value="Ribosomal_Su5_D2-typ_SF"/>
</dbReference>
<keyword evidence="2 9" id="KW-0808">Transferase</keyword>
<dbReference type="EMBL" id="DRKW01000126">
    <property type="protein sequence ID" value="HEB74019.1"/>
    <property type="molecule type" value="Genomic_DNA"/>
</dbReference>
<dbReference type="GO" id="GO:0016114">
    <property type="term" value="P:terpenoid biosynthetic process"/>
    <property type="evidence" value="ECO:0007669"/>
    <property type="project" value="UniProtKB-UniRule"/>
</dbReference>
<keyword evidence="4 9" id="KW-0418">Kinase</keyword>
<proteinExistence type="inferred from homology"/>
<feature type="non-terminal residue" evidence="9">
    <location>
        <position position="1"/>
    </location>
</feature>
<dbReference type="HAMAP" id="MF_00061">
    <property type="entry name" value="IspE"/>
    <property type="match status" value="1"/>
</dbReference>
<dbReference type="InterPro" id="IPR004424">
    <property type="entry name" value="IspE"/>
</dbReference>
<accession>A0A7V1I432</accession>
<dbReference type="InterPro" id="IPR006204">
    <property type="entry name" value="GHMP_kinase_N_dom"/>
</dbReference>
<comment type="similarity">
    <text evidence="1">Belongs to the GHMP kinase family. IspE subfamily.</text>
</comment>
<evidence type="ECO:0000256" key="6">
    <source>
        <dbReference type="NCBIfam" id="TIGR00154"/>
    </source>
</evidence>
<evidence type="ECO:0000256" key="5">
    <source>
        <dbReference type="ARBA" id="ARBA00022840"/>
    </source>
</evidence>
<evidence type="ECO:0000256" key="2">
    <source>
        <dbReference type="ARBA" id="ARBA00022679"/>
    </source>
</evidence>
<comment type="caution">
    <text evidence="9">The sequence shown here is derived from an EMBL/GenBank/DDBJ whole genome shotgun (WGS) entry which is preliminary data.</text>
</comment>
<evidence type="ECO:0000313" key="9">
    <source>
        <dbReference type="EMBL" id="HEB74019.1"/>
    </source>
</evidence>
<dbReference type="GO" id="GO:0005524">
    <property type="term" value="F:ATP binding"/>
    <property type="evidence" value="ECO:0007669"/>
    <property type="project" value="UniProtKB-KW"/>
</dbReference>
<dbReference type="GO" id="GO:0050515">
    <property type="term" value="F:4-(cytidine 5'-diphospho)-2-C-methyl-D-erythritol kinase activity"/>
    <property type="evidence" value="ECO:0007669"/>
    <property type="project" value="UniProtKB-UniRule"/>
</dbReference>
<gene>
    <name evidence="9" type="primary">ispE</name>
    <name evidence="9" type="ORF">ENJ03_02220</name>
</gene>
<dbReference type="Gene3D" id="3.30.70.890">
    <property type="entry name" value="GHMP kinase, C-terminal domain"/>
    <property type="match status" value="1"/>
</dbReference>
<dbReference type="GO" id="GO:0019288">
    <property type="term" value="P:isopentenyl diphosphate biosynthetic process, methylerythritol 4-phosphate pathway"/>
    <property type="evidence" value="ECO:0007669"/>
    <property type="project" value="UniProtKB-UniPathway"/>
</dbReference>
<dbReference type="UniPathway" id="UPA00056">
    <property type="reaction ID" value="UER00094"/>
</dbReference>
<dbReference type="Proteomes" id="UP000886268">
    <property type="component" value="Unassembled WGS sequence"/>
</dbReference>
<dbReference type="InterPro" id="IPR036554">
    <property type="entry name" value="GHMP_kinase_C_sf"/>
</dbReference>
<protein>
    <recommendedName>
        <fullName evidence="6">4-(cytidine 5'-diphospho)-2-C-methyl-D-erythritol kinase</fullName>
        <ecNumber evidence="6">2.7.1.148</ecNumber>
    </recommendedName>
</protein>
<feature type="domain" description="GHMP kinase C-terminal" evidence="8">
    <location>
        <begin position="203"/>
        <end position="258"/>
    </location>
</feature>
<organism evidence="9">
    <name type="scientific">Desulfofervidus auxilii</name>
    <dbReference type="NCBI Taxonomy" id="1621989"/>
    <lineage>
        <taxon>Bacteria</taxon>
        <taxon>Pseudomonadati</taxon>
        <taxon>Thermodesulfobacteriota</taxon>
        <taxon>Candidatus Desulfofervidia</taxon>
        <taxon>Candidatus Desulfofervidales</taxon>
        <taxon>Candidatus Desulfofervidaceae</taxon>
        <taxon>Candidatus Desulfofervidus</taxon>
    </lineage>
</organism>
<dbReference type="Pfam" id="PF00288">
    <property type="entry name" value="GHMP_kinases_N"/>
    <property type="match status" value="1"/>
</dbReference>
<keyword evidence="5" id="KW-0067">ATP-binding</keyword>
<evidence type="ECO:0000259" key="7">
    <source>
        <dbReference type="Pfam" id="PF00288"/>
    </source>
</evidence>
<dbReference type="PANTHER" id="PTHR43527">
    <property type="entry name" value="4-DIPHOSPHOCYTIDYL-2-C-METHYL-D-ERYTHRITOL KINASE, CHLOROPLASTIC"/>
    <property type="match status" value="1"/>
</dbReference>
<reference evidence="9" key="1">
    <citation type="journal article" date="2020" name="mSystems">
        <title>Genome- and Community-Level Interaction Insights into Carbon Utilization and Element Cycling Functions of Hydrothermarchaeota in Hydrothermal Sediment.</title>
        <authorList>
            <person name="Zhou Z."/>
            <person name="Liu Y."/>
            <person name="Xu W."/>
            <person name="Pan J."/>
            <person name="Luo Z.H."/>
            <person name="Li M."/>
        </authorList>
    </citation>
    <scope>NUCLEOTIDE SEQUENCE [LARGE SCALE GENOMIC DNA]</scope>
    <source>
        <strain evidence="9">HyVt-45</strain>
    </source>
</reference>
<evidence type="ECO:0000256" key="4">
    <source>
        <dbReference type="ARBA" id="ARBA00022777"/>
    </source>
</evidence>
<dbReference type="Gene3D" id="3.30.230.10">
    <property type="match status" value="1"/>
</dbReference>
<dbReference type="AlphaFoldDB" id="A0A7V1I432"/>
<dbReference type="PIRSF" id="PIRSF010376">
    <property type="entry name" value="IspE"/>
    <property type="match status" value="1"/>
</dbReference>
<dbReference type="Pfam" id="PF08544">
    <property type="entry name" value="GHMP_kinases_C"/>
    <property type="match status" value="1"/>
</dbReference>
<keyword evidence="3" id="KW-0547">Nucleotide-binding</keyword>
<dbReference type="PANTHER" id="PTHR43527:SF2">
    <property type="entry name" value="4-DIPHOSPHOCYTIDYL-2-C-METHYL-D-ERYTHRITOL KINASE, CHLOROPLASTIC"/>
    <property type="match status" value="1"/>
</dbReference>
<feature type="domain" description="GHMP kinase N-terminal" evidence="7">
    <location>
        <begin position="62"/>
        <end position="139"/>
    </location>
</feature>
<dbReference type="SUPFAM" id="SSF54211">
    <property type="entry name" value="Ribosomal protein S5 domain 2-like"/>
    <property type="match status" value="1"/>
</dbReference>
<evidence type="ECO:0000259" key="8">
    <source>
        <dbReference type="Pfam" id="PF08544"/>
    </source>
</evidence>
<dbReference type="NCBIfam" id="TIGR00154">
    <property type="entry name" value="ispE"/>
    <property type="match status" value="1"/>
</dbReference>
<sequence>FFAPAKINLILHVLGKYPDGYHQIFSVLQRVSLFDTLYLNLAPEKGIEFTTSCSDLGCGEDNLVFEAAKLFFTKLDTHQGVKIHLVKRIPIAAGLGGGSSDAATTLLGLNVLFNKPFSSNDLLEMAEKIGSDIPFFLYKKPAIAMGRGEKILPLSFTLPFWYIIICPPVRVSTAWVYNQVALTKKEFQTKIDKPEVIIENLYNDLEKWVIEKIPEVAQAKGILKKAGAKYISMSGSGGSVFAVFYKKQEALRVKKKLRLPQRWQSFLVKGL</sequence>
<dbReference type="SUPFAM" id="SSF55060">
    <property type="entry name" value="GHMP Kinase, C-terminal domain"/>
    <property type="match status" value="1"/>
</dbReference>
<dbReference type="EC" id="2.7.1.148" evidence="6"/>
<evidence type="ECO:0000256" key="3">
    <source>
        <dbReference type="ARBA" id="ARBA00022741"/>
    </source>
</evidence>
<dbReference type="InterPro" id="IPR014721">
    <property type="entry name" value="Ribsml_uS5_D2-typ_fold_subgr"/>
</dbReference>
<name>A0A7V1I432_DESA2</name>
<dbReference type="InterPro" id="IPR013750">
    <property type="entry name" value="GHMP_kinase_C_dom"/>
</dbReference>
<evidence type="ECO:0000256" key="1">
    <source>
        <dbReference type="ARBA" id="ARBA00009684"/>
    </source>
</evidence>